<dbReference type="PANTHER" id="PTHR42736:SF1">
    <property type="entry name" value="PROTEIN-GLUTAMINE GAMMA-GLUTAMYLTRANSFERASE"/>
    <property type="match status" value="1"/>
</dbReference>
<feature type="transmembrane region" description="Helical" evidence="1">
    <location>
        <begin position="108"/>
        <end position="124"/>
    </location>
</feature>
<dbReference type="AlphaFoldDB" id="A0A833PGZ6"/>
<feature type="transmembrane region" description="Helical" evidence="1">
    <location>
        <begin position="21"/>
        <end position="44"/>
    </location>
</feature>
<keyword evidence="1" id="KW-1133">Transmembrane helix</keyword>
<feature type="domain" description="Transglutaminase-like" evidence="2">
    <location>
        <begin position="413"/>
        <end position="483"/>
    </location>
</feature>
<dbReference type="PANTHER" id="PTHR42736">
    <property type="entry name" value="PROTEIN-GLUTAMINE GAMMA-GLUTAMYLTRANSFERASE"/>
    <property type="match status" value="1"/>
</dbReference>
<accession>A0A833PGZ6</accession>
<feature type="transmembrane region" description="Helical" evidence="1">
    <location>
        <begin position="170"/>
        <end position="189"/>
    </location>
</feature>
<dbReference type="SUPFAM" id="SSF54001">
    <property type="entry name" value="Cysteine proteinases"/>
    <property type="match status" value="1"/>
</dbReference>
<comment type="caution">
    <text evidence="3">The sequence shown here is derived from an EMBL/GenBank/DDBJ whole genome shotgun (WGS) entry which is preliminary data.</text>
</comment>
<organism evidence="3 4">
    <name type="scientific">Acinetobacter bereziniae</name>
    <name type="common">Acinetobacter genomosp. 10</name>
    <dbReference type="NCBI Taxonomy" id="106648"/>
    <lineage>
        <taxon>Bacteria</taxon>
        <taxon>Pseudomonadati</taxon>
        <taxon>Pseudomonadota</taxon>
        <taxon>Gammaproteobacteria</taxon>
        <taxon>Moraxellales</taxon>
        <taxon>Moraxellaceae</taxon>
        <taxon>Acinetobacter</taxon>
    </lineage>
</organism>
<dbReference type="Pfam" id="PF01841">
    <property type="entry name" value="Transglut_core"/>
    <property type="match status" value="1"/>
</dbReference>
<keyword evidence="1" id="KW-0472">Membrane</keyword>
<dbReference type="GO" id="GO:0016740">
    <property type="term" value="F:transferase activity"/>
    <property type="evidence" value="ECO:0007669"/>
    <property type="project" value="UniProtKB-KW"/>
</dbReference>
<sequence>MNKSIQISILVALSLIWLAQLAYMPTALSILFLINIFGLGWYYHKINVHEKFNVPRFLLQAPKLLFAFFALLIIYLHTQTFLGVEAGTAVLSTFLFAKALETKSKRDFIILFNFALFVSASLFLHSQSFLMAVLVLCCLISCLVGLYRVQTANFETAQPVLQSLKNDSLHIVKFIGLALPFFILLFVFFPRLPPLWQIPIPTNQAITGLSDRMSPGDIASLSQSSALAFRIIGDMKQLPNRNELYWRAMVLDRYDGTTWTSDLSNKQSKSYSKITGQVDGFHYQYLTSDPSQQWITGLEKSIPIEQRFELHQDWSITPKRLVQRVQPIELQWIGQRIQEVQAPVFEQLMLKNNLKYPKNYDLQAQKFAVSMYQQSQENPDIYIQNILNWYKKENFVYTLAPGKLGNHRIDEFLFQSKQGFCEHYASSFVLLMRYVGIPARVVTGYQGGELAPDGKSWEVRQLDAHAWAEVYQQGQWHRIDPTAIIAPMRIDQGMQSTMNGHAAIFGDAGYSNLRLQHSSVLRTLRVWSDYASFQWQSKIVGYDAEKQSGWMKKLGLTSVYSYGLVLIFGIIGLLLIYWGMTKVFRMRQMSELERLIFKFNQQLPGLDQKAEFETFQQWTFRLASQVNEKIPFEQANQVFQKITYLANENQQDIQKFKKLLKECSNALKAKNKSCHIAEK</sequence>
<keyword evidence="3" id="KW-0808">Transferase</keyword>
<name>A0A833PGZ6_ACIBZ</name>
<dbReference type="Pfam" id="PF11992">
    <property type="entry name" value="TgpA_N"/>
    <property type="match status" value="1"/>
</dbReference>
<dbReference type="SMART" id="SM00460">
    <property type="entry name" value="TGc"/>
    <property type="match status" value="1"/>
</dbReference>
<feature type="transmembrane region" description="Helical" evidence="1">
    <location>
        <begin position="64"/>
        <end position="96"/>
    </location>
</feature>
<dbReference type="InterPro" id="IPR021878">
    <property type="entry name" value="TgpA_N"/>
</dbReference>
<evidence type="ECO:0000259" key="2">
    <source>
        <dbReference type="SMART" id="SM00460"/>
    </source>
</evidence>
<dbReference type="InterPro" id="IPR038765">
    <property type="entry name" value="Papain-like_cys_pep_sf"/>
</dbReference>
<evidence type="ECO:0000313" key="3">
    <source>
        <dbReference type="EMBL" id="KAF1025474.1"/>
    </source>
</evidence>
<keyword evidence="1" id="KW-0812">Transmembrane</keyword>
<protein>
    <submittedName>
        <fullName evidence="3">Protein-glutamine gamma-glutamyltransferase</fullName>
    </submittedName>
</protein>
<evidence type="ECO:0000313" key="4">
    <source>
        <dbReference type="Proteomes" id="UP000490535"/>
    </source>
</evidence>
<gene>
    <name evidence="3" type="primary">tgpA</name>
    <name evidence="3" type="ORF">GAK29_01915</name>
</gene>
<evidence type="ECO:0000256" key="1">
    <source>
        <dbReference type="SAM" id="Phobius"/>
    </source>
</evidence>
<dbReference type="Proteomes" id="UP000490535">
    <property type="component" value="Unassembled WGS sequence"/>
</dbReference>
<feature type="transmembrane region" description="Helical" evidence="1">
    <location>
        <begin position="130"/>
        <end position="149"/>
    </location>
</feature>
<dbReference type="EMBL" id="WNDP01000039">
    <property type="protein sequence ID" value="KAF1025474.1"/>
    <property type="molecule type" value="Genomic_DNA"/>
</dbReference>
<dbReference type="Gene3D" id="3.10.620.30">
    <property type="match status" value="1"/>
</dbReference>
<proteinExistence type="predicted"/>
<dbReference type="InterPro" id="IPR052901">
    <property type="entry name" value="Bact_TGase-like"/>
</dbReference>
<dbReference type="InterPro" id="IPR002931">
    <property type="entry name" value="Transglutaminase-like"/>
</dbReference>
<feature type="transmembrane region" description="Helical" evidence="1">
    <location>
        <begin position="559"/>
        <end position="580"/>
    </location>
</feature>
<reference evidence="4" key="1">
    <citation type="journal article" date="2020" name="MBio">
        <title>Horizontal gene transfer to a defensive symbiont with a reduced genome amongst a multipartite beetle microbiome.</title>
        <authorList>
            <person name="Waterworth S.C."/>
            <person name="Florez L.V."/>
            <person name="Rees E.R."/>
            <person name="Hertweck C."/>
            <person name="Kaltenpoth M."/>
            <person name="Kwan J.C."/>
        </authorList>
    </citation>
    <scope>NUCLEOTIDE SEQUENCE [LARGE SCALE GENOMIC DNA]</scope>
</reference>